<comment type="caution">
    <text evidence="8">The sequence shown here is derived from an EMBL/GenBank/DDBJ whole genome shotgun (WGS) entry which is preliminary data.</text>
</comment>
<evidence type="ECO:0000259" key="7">
    <source>
        <dbReference type="PROSITE" id="PS50950"/>
    </source>
</evidence>
<dbReference type="Pfam" id="PF05485">
    <property type="entry name" value="THAP"/>
    <property type="match status" value="1"/>
</dbReference>
<evidence type="ECO:0000256" key="2">
    <source>
        <dbReference type="ARBA" id="ARBA00022771"/>
    </source>
</evidence>
<keyword evidence="2 5" id="KW-0863">Zinc-finger</keyword>
<protein>
    <recommendedName>
        <fullName evidence="7">THAP-type domain-containing protein</fullName>
    </recommendedName>
</protein>
<dbReference type="PANTHER" id="PTHR46600">
    <property type="entry name" value="THAP DOMAIN-CONTAINING"/>
    <property type="match status" value="1"/>
</dbReference>
<sequence length="209" mass="24371">MAEKSSKPCIICVVCKKTGQKYYTSPNTSFHSFPTCPEKRQIWMNRCGLTDKEVLRFGKICSFHFKPTCFNTKLKRLRLYRDAVPTIFVEDHVMKTNMPIKKNEEKPKNCNKNEIPLQSYDVCDVSVKMVDFLCYSPSDILSTSSEKKCQTCDLHYEALKEMNKIVKDAFDEKKKEDEKTIMELRKQISSLESKIEKSKNLTALYKAKY</sequence>
<dbReference type="Gene3D" id="6.20.210.20">
    <property type="entry name" value="THAP domain"/>
    <property type="match status" value="1"/>
</dbReference>
<dbReference type="GO" id="GO:0043565">
    <property type="term" value="F:sequence-specific DNA binding"/>
    <property type="evidence" value="ECO:0007669"/>
    <property type="project" value="InterPro"/>
</dbReference>
<evidence type="ECO:0000313" key="8">
    <source>
        <dbReference type="EMBL" id="KAE9524324.1"/>
    </source>
</evidence>
<dbReference type="InterPro" id="IPR026516">
    <property type="entry name" value="THAP1/10"/>
</dbReference>
<dbReference type="PANTHER" id="PTHR46600:SF11">
    <property type="entry name" value="THAP DOMAIN-CONTAINING PROTEIN 10"/>
    <property type="match status" value="1"/>
</dbReference>
<proteinExistence type="predicted"/>
<organism evidence="8 9">
    <name type="scientific">Aphis glycines</name>
    <name type="common">Soybean aphid</name>
    <dbReference type="NCBI Taxonomy" id="307491"/>
    <lineage>
        <taxon>Eukaryota</taxon>
        <taxon>Metazoa</taxon>
        <taxon>Ecdysozoa</taxon>
        <taxon>Arthropoda</taxon>
        <taxon>Hexapoda</taxon>
        <taxon>Insecta</taxon>
        <taxon>Pterygota</taxon>
        <taxon>Neoptera</taxon>
        <taxon>Paraneoptera</taxon>
        <taxon>Hemiptera</taxon>
        <taxon>Sternorrhyncha</taxon>
        <taxon>Aphidomorpha</taxon>
        <taxon>Aphidoidea</taxon>
        <taxon>Aphididae</taxon>
        <taxon>Aphidini</taxon>
        <taxon>Aphis</taxon>
        <taxon>Aphis</taxon>
    </lineage>
</organism>
<keyword evidence="9" id="KW-1185">Reference proteome</keyword>
<keyword evidence="3" id="KW-0862">Zinc</keyword>
<reference evidence="8 9" key="1">
    <citation type="submission" date="2019-08" db="EMBL/GenBank/DDBJ databases">
        <title>The genome of the soybean aphid Biotype 1, its phylome, world population structure and adaptation to the North American continent.</title>
        <authorList>
            <person name="Giordano R."/>
            <person name="Donthu R.K."/>
            <person name="Hernandez A.G."/>
            <person name="Wright C.L."/>
            <person name="Zimin A.V."/>
        </authorList>
    </citation>
    <scope>NUCLEOTIDE SEQUENCE [LARGE SCALE GENOMIC DNA]</scope>
    <source>
        <tissue evidence="8">Whole aphids</tissue>
    </source>
</reference>
<dbReference type="AlphaFoldDB" id="A0A6G0T298"/>
<dbReference type="InterPro" id="IPR038441">
    <property type="entry name" value="THAP_Znf_sf"/>
</dbReference>
<dbReference type="SMART" id="SM00980">
    <property type="entry name" value="THAP"/>
    <property type="match status" value="1"/>
</dbReference>
<accession>A0A6G0T298</accession>
<name>A0A6G0T298_APHGL</name>
<gene>
    <name evidence="8" type="ORF">AGLY_015363</name>
</gene>
<evidence type="ECO:0000313" key="9">
    <source>
        <dbReference type="Proteomes" id="UP000475862"/>
    </source>
</evidence>
<dbReference type="InterPro" id="IPR006612">
    <property type="entry name" value="THAP_Znf"/>
</dbReference>
<dbReference type="EMBL" id="VYZN01000070">
    <property type="protein sequence ID" value="KAE9524324.1"/>
    <property type="molecule type" value="Genomic_DNA"/>
</dbReference>
<dbReference type="SUPFAM" id="SSF57716">
    <property type="entry name" value="Glucocorticoid receptor-like (DNA-binding domain)"/>
    <property type="match status" value="1"/>
</dbReference>
<evidence type="ECO:0000256" key="1">
    <source>
        <dbReference type="ARBA" id="ARBA00022723"/>
    </source>
</evidence>
<keyword evidence="1" id="KW-0479">Metal-binding</keyword>
<feature type="domain" description="THAP-type" evidence="7">
    <location>
        <begin position="7"/>
        <end position="88"/>
    </location>
</feature>
<dbReference type="OrthoDB" id="6621182at2759"/>
<dbReference type="GO" id="GO:0008270">
    <property type="term" value="F:zinc ion binding"/>
    <property type="evidence" value="ECO:0007669"/>
    <property type="project" value="UniProtKB-KW"/>
</dbReference>
<keyword evidence="4 5" id="KW-0238">DNA-binding</keyword>
<evidence type="ECO:0000256" key="3">
    <source>
        <dbReference type="ARBA" id="ARBA00022833"/>
    </source>
</evidence>
<keyword evidence="6" id="KW-0175">Coiled coil</keyword>
<evidence type="ECO:0000256" key="4">
    <source>
        <dbReference type="ARBA" id="ARBA00023125"/>
    </source>
</evidence>
<dbReference type="SMART" id="SM00692">
    <property type="entry name" value="DM3"/>
    <property type="match status" value="1"/>
</dbReference>
<evidence type="ECO:0000256" key="6">
    <source>
        <dbReference type="SAM" id="Coils"/>
    </source>
</evidence>
<feature type="coiled-coil region" evidence="6">
    <location>
        <begin position="156"/>
        <end position="201"/>
    </location>
</feature>
<dbReference type="Proteomes" id="UP000475862">
    <property type="component" value="Unassembled WGS sequence"/>
</dbReference>
<evidence type="ECO:0000256" key="5">
    <source>
        <dbReference type="PROSITE-ProRule" id="PRU00309"/>
    </source>
</evidence>
<dbReference type="PROSITE" id="PS50950">
    <property type="entry name" value="ZF_THAP"/>
    <property type="match status" value="1"/>
</dbReference>